<dbReference type="SUPFAM" id="SSF53474">
    <property type="entry name" value="alpha/beta-Hydrolases"/>
    <property type="match status" value="1"/>
</dbReference>
<reference evidence="4" key="1">
    <citation type="journal article" date="2019" name="Int. J. Syst. Evol. Microbiol.">
        <title>The Global Catalogue of Microorganisms (GCM) 10K type strain sequencing project: providing services to taxonomists for standard genome sequencing and annotation.</title>
        <authorList>
            <consortium name="The Broad Institute Genomics Platform"/>
            <consortium name="The Broad Institute Genome Sequencing Center for Infectious Disease"/>
            <person name="Wu L."/>
            <person name="Ma J."/>
        </authorList>
    </citation>
    <scope>NUCLEOTIDE SEQUENCE [LARGE SCALE GENOMIC DNA]</scope>
    <source>
        <strain evidence="4">CGMCC 4.7283</strain>
    </source>
</reference>
<keyword evidence="4" id="KW-1185">Reference proteome</keyword>
<dbReference type="PRINTS" id="PR00412">
    <property type="entry name" value="EPOXHYDRLASE"/>
</dbReference>
<dbReference type="PANTHER" id="PTHR46118">
    <property type="entry name" value="PROTEIN ABHD11"/>
    <property type="match status" value="1"/>
</dbReference>
<feature type="domain" description="AB hydrolase-1" evidence="2">
    <location>
        <begin position="30"/>
        <end position="257"/>
    </location>
</feature>
<accession>A0ABV9KCA9</accession>
<evidence type="ECO:0000313" key="3">
    <source>
        <dbReference type="EMBL" id="MFC4667648.1"/>
    </source>
</evidence>
<dbReference type="RefSeq" id="WP_380715883.1">
    <property type="nucleotide sequence ID" value="NZ_JBHSGI010000002.1"/>
</dbReference>
<dbReference type="Proteomes" id="UP001595973">
    <property type="component" value="Unassembled WGS sequence"/>
</dbReference>
<evidence type="ECO:0000256" key="1">
    <source>
        <dbReference type="ARBA" id="ARBA00022801"/>
    </source>
</evidence>
<evidence type="ECO:0000313" key="4">
    <source>
        <dbReference type="Proteomes" id="UP001595973"/>
    </source>
</evidence>
<dbReference type="EMBL" id="JBHSGI010000002">
    <property type="protein sequence ID" value="MFC4667648.1"/>
    <property type="molecule type" value="Genomic_DNA"/>
</dbReference>
<dbReference type="PRINTS" id="PR00111">
    <property type="entry name" value="ABHYDROLASE"/>
</dbReference>
<protein>
    <submittedName>
        <fullName evidence="3">Alpha/beta fold hydrolase</fullName>
    </submittedName>
</protein>
<dbReference type="PANTHER" id="PTHR46118:SF4">
    <property type="entry name" value="PROTEIN ABHD11"/>
    <property type="match status" value="1"/>
</dbReference>
<name>A0ABV9KCA9_9RHOB</name>
<sequence length="269" mass="29637">MGLAARVWFRYHADMLNRIVHGTETEKPPVVIAHGLYGSGRNWGVIARRLADSRQVIAVDMRNHGDSAWTETHSYPEMAEDLAEVMGALGRPADLVGHSMGGKAAMMLALTHPGVLRRLVVADIAPVTYTHSQLPYIHAMRAVDLGQVTRRSEAEAQLAELGVGPTLQSFFTQSLDIAGKRWKLNLDTLERAMPDIMGFPETAASWDGPALFLTGAESDYVGPEHRETIRARFPRARFAKIPGAGHWLHAEKPREFEASVRAFLDAAPQ</sequence>
<dbReference type="InterPro" id="IPR029058">
    <property type="entry name" value="AB_hydrolase_fold"/>
</dbReference>
<comment type="caution">
    <text evidence="3">The sequence shown here is derived from an EMBL/GenBank/DDBJ whole genome shotgun (WGS) entry which is preliminary data.</text>
</comment>
<gene>
    <name evidence="3" type="ORF">ACFO5X_03715</name>
</gene>
<dbReference type="Gene3D" id="3.40.50.1820">
    <property type="entry name" value="alpha/beta hydrolase"/>
    <property type="match status" value="1"/>
</dbReference>
<keyword evidence="1 3" id="KW-0378">Hydrolase</keyword>
<dbReference type="GO" id="GO:0016787">
    <property type="term" value="F:hydrolase activity"/>
    <property type="evidence" value="ECO:0007669"/>
    <property type="project" value="UniProtKB-KW"/>
</dbReference>
<dbReference type="Pfam" id="PF12697">
    <property type="entry name" value="Abhydrolase_6"/>
    <property type="match status" value="1"/>
</dbReference>
<proteinExistence type="predicted"/>
<organism evidence="3 4">
    <name type="scientific">Seohaeicola nanhaiensis</name>
    <dbReference type="NCBI Taxonomy" id="1387282"/>
    <lineage>
        <taxon>Bacteria</taxon>
        <taxon>Pseudomonadati</taxon>
        <taxon>Pseudomonadota</taxon>
        <taxon>Alphaproteobacteria</taxon>
        <taxon>Rhodobacterales</taxon>
        <taxon>Roseobacteraceae</taxon>
        <taxon>Seohaeicola</taxon>
    </lineage>
</organism>
<evidence type="ECO:0000259" key="2">
    <source>
        <dbReference type="Pfam" id="PF12697"/>
    </source>
</evidence>
<dbReference type="InterPro" id="IPR000639">
    <property type="entry name" value="Epox_hydrolase-like"/>
</dbReference>
<dbReference type="InterPro" id="IPR000073">
    <property type="entry name" value="AB_hydrolase_1"/>
</dbReference>